<evidence type="ECO:0008006" key="3">
    <source>
        <dbReference type="Google" id="ProtNLM"/>
    </source>
</evidence>
<protein>
    <recommendedName>
        <fullName evidence="3">Transposase</fullName>
    </recommendedName>
</protein>
<reference evidence="1 2" key="1">
    <citation type="journal article" date="2020" name="ISME J.">
        <title>Comparative genomics reveals insights into cyanobacterial evolution and habitat adaptation.</title>
        <authorList>
            <person name="Chen M.Y."/>
            <person name="Teng W.K."/>
            <person name="Zhao L."/>
            <person name="Hu C.X."/>
            <person name="Zhou Y.K."/>
            <person name="Han B.P."/>
            <person name="Song L.R."/>
            <person name="Shu W.S."/>
        </authorList>
    </citation>
    <scope>NUCLEOTIDE SEQUENCE [LARGE SCALE GENOMIC DNA]</scope>
    <source>
        <strain evidence="1 2">FACHB-838</strain>
    </source>
</reference>
<sequence length="45" mass="5471">MTIKILAWTIYYKQRYREQTVNNLHKKAQQLSFNFIRQPQTNAVS</sequence>
<evidence type="ECO:0000313" key="1">
    <source>
        <dbReference type="EMBL" id="MBD2529886.1"/>
    </source>
</evidence>
<evidence type="ECO:0000313" key="2">
    <source>
        <dbReference type="Proteomes" id="UP000623440"/>
    </source>
</evidence>
<accession>A0ABR8DLS3</accession>
<name>A0ABR8DLS3_9NOSO</name>
<organism evidence="1 2">
    <name type="scientific">Nostoc flagelliforme FACHB-838</name>
    <dbReference type="NCBI Taxonomy" id="2692904"/>
    <lineage>
        <taxon>Bacteria</taxon>
        <taxon>Bacillati</taxon>
        <taxon>Cyanobacteriota</taxon>
        <taxon>Cyanophyceae</taxon>
        <taxon>Nostocales</taxon>
        <taxon>Nostocaceae</taxon>
        <taxon>Nostoc</taxon>
    </lineage>
</organism>
<gene>
    <name evidence="1" type="ORF">H6G97_10035</name>
</gene>
<keyword evidence="2" id="KW-1185">Reference proteome</keyword>
<proteinExistence type="predicted"/>
<comment type="caution">
    <text evidence="1">The sequence shown here is derived from an EMBL/GenBank/DDBJ whole genome shotgun (WGS) entry which is preliminary data.</text>
</comment>
<dbReference type="EMBL" id="JACJSI010000014">
    <property type="protein sequence ID" value="MBD2529886.1"/>
    <property type="molecule type" value="Genomic_DNA"/>
</dbReference>
<dbReference type="Proteomes" id="UP000623440">
    <property type="component" value="Unassembled WGS sequence"/>
</dbReference>